<reference evidence="1 2" key="1">
    <citation type="submission" date="2020-07" db="EMBL/GenBank/DDBJ databases">
        <authorList>
            <person name="Partida-Martinez L."/>
            <person name="Huntemann M."/>
            <person name="Clum A."/>
            <person name="Wang J."/>
            <person name="Palaniappan K."/>
            <person name="Ritter S."/>
            <person name="Chen I.-M."/>
            <person name="Stamatis D."/>
            <person name="Reddy T."/>
            <person name="O'Malley R."/>
            <person name="Daum C."/>
            <person name="Shapiro N."/>
            <person name="Ivanova N."/>
            <person name="Kyrpides N."/>
            <person name="Woyke T."/>
        </authorList>
    </citation>
    <scope>NUCLEOTIDE SEQUENCE [LARGE SCALE GENOMIC DNA]</scope>
    <source>
        <strain evidence="1 2">AS2.3</strain>
    </source>
</reference>
<dbReference type="AlphaFoldDB" id="A0A7Y9FL83"/>
<organism evidence="1 2">
    <name type="scientific">Sphingomonas melonis</name>
    <dbReference type="NCBI Taxonomy" id="152682"/>
    <lineage>
        <taxon>Bacteria</taxon>
        <taxon>Pseudomonadati</taxon>
        <taxon>Pseudomonadota</taxon>
        <taxon>Alphaproteobacteria</taxon>
        <taxon>Sphingomonadales</taxon>
        <taxon>Sphingomonadaceae</taxon>
        <taxon>Sphingomonas</taxon>
    </lineage>
</organism>
<dbReference type="RefSeq" id="WP_179507816.1">
    <property type="nucleotide sequence ID" value="NZ_JACCBY010000001.1"/>
</dbReference>
<evidence type="ECO:0000313" key="2">
    <source>
        <dbReference type="Proteomes" id="UP000517753"/>
    </source>
</evidence>
<dbReference type="Proteomes" id="UP000517753">
    <property type="component" value="Unassembled WGS sequence"/>
</dbReference>
<proteinExistence type="predicted"/>
<keyword evidence="2" id="KW-1185">Reference proteome</keyword>
<sequence length="60" mass="6521">MATGRINSPASIRTASDVVRAFGGSWEAVERASAVNADGVHVIRRSDIERARRGETVVRR</sequence>
<gene>
    <name evidence="1" type="ORF">HD841_001134</name>
</gene>
<comment type="caution">
    <text evidence="1">The sequence shown here is derived from an EMBL/GenBank/DDBJ whole genome shotgun (WGS) entry which is preliminary data.</text>
</comment>
<dbReference type="EMBL" id="JACCBY010000001">
    <property type="protein sequence ID" value="NYD89365.1"/>
    <property type="molecule type" value="Genomic_DNA"/>
</dbReference>
<reference evidence="1 2" key="2">
    <citation type="submission" date="2020-08" db="EMBL/GenBank/DDBJ databases">
        <title>The Agave Microbiome: Exploring the role of microbial communities in plant adaptations to desert environments.</title>
        <authorList>
            <person name="Partida-Martinez L.P."/>
        </authorList>
    </citation>
    <scope>NUCLEOTIDE SEQUENCE [LARGE SCALE GENOMIC DNA]</scope>
    <source>
        <strain evidence="1 2">AS2.3</strain>
    </source>
</reference>
<protein>
    <submittedName>
        <fullName evidence="1">Uncharacterized protein</fullName>
    </submittedName>
</protein>
<name>A0A7Y9FL83_9SPHN</name>
<accession>A0A7Y9FL83</accession>
<evidence type="ECO:0000313" key="1">
    <source>
        <dbReference type="EMBL" id="NYD89365.1"/>
    </source>
</evidence>